<evidence type="ECO:0000256" key="3">
    <source>
        <dbReference type="ARBA" id="ARBA00023235"/>
    </source>
</evidence>
<sequence length="248" mass="26756">MIRIERDGAVQILTMDRPEKKNALTGEMYSAMAEAIEASNKDDNIRVNAILGQPEVFTAGNDIGDFLKSAAGGNMEGAPVVRFLRALGNNEKPLVAGVDGLAIGVGTTLLFHCDMVLASARSLFKTPFIDLGLVPEAGSSLLGPRLMGHARAFELLCLGQGFDAERAREAGIVNHIVGEDELKARTLATAAAIAEKPVEAMRLSRDLLIGDRAELKERIEKEIRTFAERLTSKEAFAAFNAFMAKSKR</sequence>
<name>A0A7X3LVP4_9HYPH</name>
<evidence type="ECO:0000313" key="4">
    <source>
        <dbReference type="EMBL" id="MXN66006.1"/>
    </source>
</evidence>
<keyword evidence="2" id="KW-0576">Peroxisome</keyword>
<dbReference type="SUPFAM" id="SSF52096">
    <property type="entry name" value="ClpP/crotonase"/>
    <property type="match status" value="1"/>
</dbReference>
<gene>
    <name evidence="4" type="ORF">GR183_13920</name>
</gene>
<dbReference type="AlphaFoldDB" id="A0A7X3LVP4"/>
<evidence type="ECO:0000313" key="5">
    <source>
        <dbReference type="Proteomes" id="UP000433101"/>
    </source>
</evidence>
<dbReference type="Proteomes" id="UP000433101">
    <property type="component" value="Unassembled WGS sequence"/>
</dbReference>
<comment type="subcellular location">
    <subcellularLocation>
        <location evidence="1">Peroxisome</location>
    </subcellularLocation>
</comment>
<dbReference type="InterPro" id="IPR029045">
    <property type="entry name" value="ClpP/crotonase-like_dom_sf"/>
</dbReference>
<comment type="caution">
    <text evidence="4">The sequence shown here is derived from an EMBL/GenBank/DDBJ whole genome shotgun (WGS) entry which is preliminary data.</text>
</comment>
<dbReference type="GO" id="GO:0004165">
    <property type="term" value="F:delta(3)-delta(2)-enoyl-CoA isomerase activity"/>
    <property type="evidence" value="ECO:0007669"/>
    <property type="project" value="UniProtKB-ARBA"/>
</dbReference>
<dbReference type="Gene3D" id="3.90.226.10">
    <property type="entry name" value="2-enoyl-CoA Hydratase, Chain A, domain 1"/>
    <property type="match status" value="1"/>
</dbReference>
<organism evidence="4 5">
    <name type="scientific">Stappia sediminis</name>
    <dbReference type="NCBI Taxonomy" id="2692190"/>
    <lineage>
        <taxon>Bacteria</taxon>
        <taxon>Pseudomonadati</taxon>
        <taxon>Pseudomonadota</taxon>
        <taxon>Alphaproteobacteria</taxon>
        <taxon>Hyphomicrobiales</taxon>
        <taxon>Stappiaceae</taxon>
        <taxon>Stappia</taxon>
    </lineage>
</organism>
<dbReference type="NCBIfam" id="NF004681">
    <property type="entry name" value="PRK06023.1"/>
    <property type="match status" value="1"/>
</dbReference>
<dbReference type="InterPro" id="IPR051053">
    <property type="entry name" value="ECH/Chromodomain_protein"/>
</dbReference>
<reference evidence="4 5" key="1">
    <citation type="submission" date="2019-12" db="EMBL/GenBank/DDBJ databases">
        <authorList>
            <person name="Li M."/>
        </authorList>
    </citation>
    <scope>NUCLEOTIDE SEQUENCE [LARGE SCALE GENOMIC DNA]</scope>
    <source>
        <strain evidence="4 5">GBMRC 2046</strain>
    </source>
</reference>
<dbReference type="RefSeq" id="WP_160776238.1">
    <property type="nucleotide sequence ID" value="NZ_WUMV01000006.1"/>
</dbReference>
<accession>A0A7X3LVP4</accession>
<dbReference type="InterPro" id="IPR001753">
    <property type="entry name" value="Enoyl-CoA_hydra/iso"/>
</dbReference>
<keyword evidence="3" id="KW-0413">Isomerase</keyword>
<dbReference type="PANTHER" id="PTHR43684:SF1">
    <property type="entry name" value="ENOYL-COA DELTA ISOMERASE 2"/>
    <property type="match status" value="1"/>
</dbReference>
<dbReference type="EMBL" id="WUMV01000006">
    <property type="protein sequence ID" value="MXN66006.1"/>
    <property type="molecule type" value="Genomic_DNA"/>
</dbReference>
<dbReference type="CDD" id="cd06558">
    <property type="entry name" value="crotonase-like"/>
    <property type="match status" value="1"/>
</dbReference>
<dbReference type="PANTHER" id="PTHR43684">
    <property type="match status" value="1"/>
</dbReference>
<evidence type="ECO:0000256" key="2">
    <source>
        <dbReference type="ARBA" id="ARBA00023140"/>
    </source>
</evidence>
<evidence type="ECO:0000256" key="1">
    <source>
        <dbReference type="ARBA" id="ARBA00004275"/>
    </source>
</evidence>
<protein>
    <submittedName>
        <fullName evidence="4">Crotonase/enoyl-CoA hydratase family protein</fullName>
    </submittedName>
</protein>
<keyword evidence="5" id="KW-1185">Reference proteome</keyword>
<proteinExistence type="predicted"/>
<dbReference type="Pfam" id="PF00378">
    <property type="entry name" value="ECH_1"/>
    <property type="match status" value="1"/>
</dbReference>